<reference evidence="4" key="1">
    <citation type="submission" date="2016-10" db="EMBL/GenBank/DDBJ databases">
        <authorList>
            <person name="Varghese N."/>
            <person name="Submissions S."/>
        </authorList>
    </citation>
    <scope>NUCLEOTIDE SEQUENCE [LARGE SCALE GENOMIC DNA]</scope>
    <source>
        <strain evidence="4">M83</strain>
    </source>
</reference>
<feature type="domain" description="DHHA1" evidence="2">
    <location>
        <begin position="218"/>
        <end position="307"/>
    </location>
</feature>
<dbReference type="InterPro" id="IPR001667">
    <property type="entry name" value="DDH_dom"/>
</dbReference>
<evidence type="ECO:0000259" key="1">
    <source>
        <dbReference type="Pfam" id="PF01368"/>
    </source>
</evidence>
<evidence type="ECO:0000313" key="3">
    <source>
        <dbReference type="EMBL" id="SDM56253.1"/>
    </source>
</evidence>
<name>A0A1G9U8W8_9FIRM</name>
<dbReference type="EMBL" id="FNHZ01000001">
    <property type="protein sequence ID" value="SDM56253.1"/>
    <property type="molecule type" value="Genomic_DNA"/>
</dbReference>
<dbReference type="InterPro" id="IPR038763">
    <property type="entry name" value="DHH_sf"/>
</dbReference>
<dbReference type="InterPro" id="IPR003156">
    <property type="entry name" value="DHHA1_dom"/>
</dbReference>
<dbReference type="PANTHER" id="PTHR47618:SF1">
    <property type="entry name" value="BIFUNCTIONAL OLIGORIBONUCLEASE AND PAP PHOSPHATASE NRNA"/>
    <property type="match status" value="1"/>
</dbReference>
<dbReference type="Gene3D" id="3.10.310.30">
    <property type="match status" value="1"/>
</dbReference>
<dbReference type="Gene3D" id="3.90.1640.10">
    <property type="entry name" value="inorganic pyrophosphatase (n-terminal core)"/>
    <property type="match status" value="1"/>
</dbReference>
<feature type="domain" description="DDH" evidence="1">
    <location>
        <begin position="15"/>
        <end position="158"/>
    </location>
</feature>
<keyword evidence="4" id="KW-1185">Reference proteome</keyword>
<protein>
    <submittedName>
        <fullName evidence="3">NanoRNase/pAp phosphatase, hydrolyzes c-di-AMP and oligoRNAs</fullName>
    </submittedName>
</protein>
<dbReference type="AlphaFoldDB" id="A0A1G9U8W8"/>
<proteinExistence type="predicted"/>
<dbReference type="Pfam" id="PF02272">
    <property type="entry name" value="DHHA1"/>
    <property type="match status" value="1"/>
</dbReference>
<evidence type="ECO:0000259" key="2">
    <source>
        <dbReference type="Pfam" id="PF02272"/>
    </source>
</evidence>
<gene>
    <name evidence="3" type="ORF">SAMN05216544_0665</name>
</gene>
<dbReference type="Proteomes" id="UP000187651">
    <property type="component" value="Unassembled WGS sequence"/>
</dbReference>
<dbReference type="PANTHER" id="PTHR47618">
    <property type="entry name" value="BIFUNCTIONAL OLIGORIBONUCLEASE AND PAP PHOSPHATASE NRNA"/>
    <property type="match status" value="1"/>
</dbReference>
<sequence>MTNLDKIISKVNNSKVYIQTHNFPDPDAIASAYGLSVLLRIRGIDAQITYNGSIDKTVTAKMVRRLGIKVVESESADELENDDEIIIVDAQKGNANIINMNGTEIICIDHHPIYVNEDYQFSDIRPEVGACASIIASYYVENDIDIPKNVATALLYGIKVDTADMKRGVSDLDMEMFYILHGLADNDVLYDLDSSIIEMSDLKSYSTAISSVDIYESVCFADAGKNCPDALIANIADFLITLNGIELTVIYSVKADGIKLSIRSNSNYRAGYITNIALEGIGSGGGHDNMAGGFLPFKGNPEEINLNEFIIQMKERFLQTLDVSY</sequence>
<dbReference type="InterPro" id="IPR051319">
    <property type="entry name" value="Oligoribo/pAp-PDE_c-di-AMP_PDE"/>
</dbReference>
<accession>A0A1G9U8W8</accession>
<organism evidence="3 4">
    <name type="scientific">Lachnospira pectinoschiza</name>
    <dbReference type="NCBI Taxonomy" id="28052"/>
    <lineage>
        <taxon>Bacteria</taxon>
        <taxon>Bacillati</taxon>
        <taxon>Bacillota</taxon>
        <taxon>Clostridia</taxon>
        <taxon>Lachnospirales</taxon>
        <taxon>Lachnospiraceae</taxon>
        <taxon>Lachnospira</taxon>
    </lineage>
</organism>
<dbReference type="Pfam" id="PF01368">
    <property type="entry name" value="DHH"/>
    <property type="match status" value="1"/>
</dbReference>
<dbReference type="RefSeq" id="WP_074520899.1">
    <property type="nucleotide sequence ID" value="NZ_FNHZ01000001.1"/>
</dbReference>
<dbReference type="SUPFAM" id="SSF64182">
    <property type="entry name" value="DHH phosphoesterases"/>
    <property type="match status" value="1"/>
</dbReference>
<dbReference type="OrthoDB" id="5896813at2"/>
<evidence type="ECO:0000313" key="4">
    <source>
        <dbReference type="Proteomes" id="UP000187651"/>
    </source>
</evidence>
<dbReference type="GO" id="GO:0003676">
    <property type="term" value="F:nucleic acid binding"/>
    <property type="evidence" value="ECO:0007669"/>
    <property type="project" value="InterPro"/>
</dbReference>